<sequence length="830" mass="93210">MNGYRTEPRRRFPTQQQNRHPVDVFSGYDDTEFHQPQPQSQQQSNNTFSPIREPQNPGLFYSEYRSGRSSVPAHLLNSSSEPIFNRTHPSPTPQQKIPFIDTASDFEYPLTPKQILDTFQRQHQQPQDNTWFNNKQPQNLNWPQKISGNRLIDDLLAPYSLETSSTAQRYQQQQQQQPNPVQHNNNQQQQNLRSIINFRNPQPYYPYRRPSSALADPFVHSNSTTSTTTTAIGPAINGVQKKVITTTTTADPLRQQNRERIQPLNFRNPLNSSDIDQPRPTHRTFSEPNSQAAHTLDILSTSLYDPNSSYYSSNRQSQPQQPQQREYLLNNNNNNNNNIQKSHFSDTDEFFDNSANEMSKTTANWKNSFAAMRDRFGSKEKTPDETNDLPFGFDHSYASNGSLTMPRSRGLLKSASHSTIGKVEPSRSSSLLREAVINRRASEAPDFMQNGSSTFGRRSSSSETPEPTAKRPLGNFWIETVKNRPTSPSISRLPYKMTTAAERLEQLHEPIDNGSSNGIDRNATDSYYTQSNGGNFSNNIFRKPTPESVVQRRNQFVETYTPTPKNNGFPDSSTPFPSERYVSERKTNGHPNFSSLDNAVADLKQNAEKLFNDSRGCARFPIGEFNNPPTTKRLGIFTGTRISPPRYIPTSSTALNGQHSPSPDSLSGESNTSIANLPHPRPKHNIREQLMNAGIGSNTHFGPYMGRRSVTPNFPAPTSGSVASRISVFEKRPGTPTLLQLASASTSSNGDNMPEPPRSPLSPRTTVYRTKPVIHMDMNENNGGTTIRGGAISPEYDNKHIATVSTSAAFHFPHKCIQVYTCILLVKTTK</sequence>
<protein>
    <submittedName>
        <fullName evidence="3">Uncharacterized protein</fullName>
    </submittedName>
</protein>
<proteinExistence type="predicted"/>
<keyword evidence="2" id="KW-1185">Reference proteome</keyword>
<feature type="region of interest" description="Disordered" evidence="1">
    <location>
        <begin position="247"/>
        <end position="293"/>
    </location>
</feature>
<reference evidence="3" key="1">
    <citation type="submission" date="2022-11" db="UniProtKB">
        <authorList>
            <consortium name="WormBaseParasite"/>
        </authorList>
    </citation>
    <scope>IDENTIFICATION</scope>
</reference>
<evidence type="ECO:0000313" key="3">
    <source>
        <dbReference type="WBParaSite" id="PDA_v2.g12050.t1"/>
    </source>
</evidence>
<name>A0A914P430_9BILA</name>
<feature type="compositionally biased region" description="Polar residues" evidence="1">
    <location>
        <begin position="513"/>
        <end position="540"/>
    </location>
</feature>
<feature type="region of interest" description="Disordered" evidence="1">
    <location>
        <begin position="640"/>
        <end position="682"/>
    </location>
</feature>
<organism evidence="2 3">
    <name type="scientific">Panagrolaimus davidi</name>
    <dbReference type="NCBI Taxonomy" id="227884"/>
    <lineage>
        <taxon>Eukaryota</taxon>
        <taxon>Metazoa</taxon>
        <taxon>Ecdysozoa</taxon>
        <taxon>Nematoda</taxon>
        <taxon>Chromadorea</taxon>
        <taxon>Rhabditida</taxon>
        <taxon>Tylenchina</taxon>
        <taxon>Panagrolaimomorpha</taxon>
        <taxon>Panagrolaimoidea</taxon>
        <taxon>Panagrolaimidae</taxon>
        <taxon>Panagrolaimus</taxon>
    </lineage>
</organism>
<feature type="region of interest" description="Disordered" evidence="1">
    <location>
        <begin position="744"/>
        <end position="765"/>
    </location>
</feature>
<feature type="compositionally biased region" description="Low complexity" evidence="1">
    <location>
        <begin position="451"/>
        <end position="462"/>
    </location>
</feature>
<feature type="compositionally biased region" description="Low complexity" evidence="1">
    <location>
        <begin position="35"/>
        <end position="46"/>
    </location>
</feature>
<feature type="compositionally biased region" description="Low complexity" evidence="1">
    <location>
        <begin position="171"/>
        <end position="189"/>
    </location>
</feature>
<feature type="region of interest" description="Disordered" evidence="1">
    <location>
        <begin position="510"/>
        <end position="542"/>
    </location>
</feature>
<feature type="region of interest" description="Disordered" evidence="1">
    <location>
        <begin position="164"/>
        <end position="189"/>
    </location>
</feature>
<feature type="compositionally biased region" description="Polar residues" evidence="1">
    <location>
        <begin position="649"/>
        <end position="675"/>
    </location>
</feature>
<accession>A0A914P430</accession>
<feature type="region of interest" description="Disordered" evidence="1">
    <location>
        <begin position="1"/>
        <end position="64"/>
    </location>
</feature>
<feature type="region of interest" description="Disordered" evidence="1">
    <location>
        <begin position="442"/>
        <end position="472"/>
    </location>
</feature>
<dbReference type="AlphaFoldDB" id="A0A914P430"/>
<evidence type="ECO:0000256" key="1">
    <source>
        <dbReference type="SAM" id="MobiDB-lite"/>
    </source>
</evidence>
<dbReference type="WBParaSite" id="PDA_v2.g12050.t1">
    <property type="protein sequence ID" value="PDA_v2.g12050.t1"/>
    <property type="gene ID" value="PDA_v2.g12050"/>
</dbReference>
<evidence type="ECO:0000313" key="2">
    <source>
        <dbReference type="Proteomes" id="UP000887578"/>
    </source>
</evidence>
<feature type="compositionally biased region" description="Basic and acidic residues" evidence="1">
    <location>
        <begin position="1"/>
        <end position="10"/>
    </location>
</feature>
<dbReference type="Proteomes" id="UP000887578">
    <property type="component" value="Unplaced"/>
</dbReference>